<sequence length="691" mass="78550">MSSFNKMESIGEPGRDKADEATSRTTTDFTTPSPKENADLEPRIVSPQQPSTEALLTEMREIRALLTAAAKHFSIEIPRETPESTSVGILKPNLEAYDEQAVIDYQLNELPSSGTSFPSLWQDTCGMLMECKVQPLQGRTGWIPICEWWINVKPPILKEYGYDPVGCLCRLGSNDRRSGDETALPTRIFAEHLFLRPQQEEPDYQWAGQRFVKELTFDFAYLYRQQGGILIGIDEWLSLLDWQMYKDMFYPQSDFSRLELCKGFVDQFVSDWKEFDKCWANSGLGSPQGALGSTPKDIILQYHLRFMVTEQGTEKGGMRRLDLSISGSRLQRAIGYIHKHSGFWLRVAESRCSIGLKTTWGMDLPVFSLMTLSEFDVPGASFGSLENEVQPHARSTGVAAFALRISQTCHIWEQQWSIFLDGISALLNDEMELKNILSSEERAKLMYDDPHATLSETYWAILQLLRKASDWIEESITNLRELVDIMERTFFSTSLQTDTITLLPPSEHSQKAAAAVFRQDWEVVLTKYHEKGQALLQRISQKKEVVENLREGLFNATAIQEAAKSKTLNHYIIVFTTVTIFYLPLSFVAALFALELFKWDNSSQTVAFAVTTVLVAGGTYCFAGLLIWGVRKPETRTKPLVKKMNKALTTFRCLISSAKFHIVYIWWWNIRHRQVPRESETSVPEAHGGVA</sequence>
<dbReference type="EMBL" id="JANRMS010001297">
    <property type="protein sequence ID" value="KAJ3529360.1"/>
    <property type="molecule type" value="Genomic_DNA"/>
</dbReference>
<evidence type="ECO:0000313" key="1">
    <source>
        <dbReference type="EMBL" id="KAJ3529360.1"/>
    </source>
</evidence>
<proteinExistence type="predicted"/>
<organism evidence="1 2">
    <name type="scientific">Fusarium decemcellulare</name>
    <dbReference type="NCBI Taxonomy" id="57161"/>
    <lineage>
        <taxon>Eukaryota</taxon>
        <taxon>Fungi</taxon>
        <taxon>Dikarya</taxon>
        <taxon>Ascomycota</taxon>
        <taxon>Pezizomycotina</taxon>
        <taxon>Sordariomycetes</taxon>
        <taxon>Hypocreomycetidae</taxon>
        <taxon>Hypocreales</taxon>
        <taxon>Nectriaceae</taxon>
        <taxon>Fusarium</taxon>
        <taxon>Fusarium decemcellulare species complex</taxon>
    </lineage>
</organism>
<keyword evidence="2" id="KW-1185">Reference proteome</keyword>
<comment type="caution">
    <text evidence="1">The sequence shown here is derived from an EMBL/GenBank/DDBJ whole genome shotgun (WGS) entry which is preliminary data.</text>
</comment>
<gene>
    <name evidence="1" type="ORF">NM208_g9794</name>
</gene>
<reference evidence="1" key="1">
    <citation type="submission" date="2022-08" db="EMBL/GenBank/DDBJ databases">
        <title>Genome Sequence of Fusarium decemcellulare.</title>
        <authorList>
            <person name="Buettner E."/>
        </authorList>
    </citation>
    <scope>NUCLEOTIDE SEQUENCE</scope>
    <source>
        <strain evidence="1">Babe19</strain>
    </source>
</reference>
<evidence type="ECO:0000313" key="2">
    <source>
        <dbReference type="Proteomes" id="UP001148629"/>
    </source>
</evidence>
<protein>
    <submittedName>
        <fullName evidence="1">Uncharacterized protein</fullName>
    </submittedName>
</protein>
<accession>A0ACC1S0A4</accession>
<dbReference type="Proteomes" id="UP001148629">
    <property type="component" value="Unassembled WGS sequence"/>
</dbReference>
<name>A0ACC1S0A4_9HYPO</name>